<evidence type="ECO:0000256" key="3">
    <source>
        <dbReference type="ARBA" id="ARBA00023242"/>
    </source>
</evidence>
<keyword evidence="8" id="KW-1185">Reference proteome</keyword>
<feature type="region of interest" description="Disordered" evidence="5">
    <location>
        <begin position="245"/>
        <end position="285"/>
    </location>
</feature>
<feature type="region of interest" description="Disordered" evidence="5">
    <location>
        <begin position="408"/>
        <end position="435"/>
    </location>
</feature>
<comment type="subcellular location">
    <subcellularLocation>
        <location evidence="1">Nucleus</location>
    </subcellularLocation>
</comment>
<keyword evidence="3" id="KW-0539">Nucleus</keyword>
<dbReference type="InterPro" id="IPR013882">
    <property type="entry name" value="Ctp1_C"/>
</dbReference>
<feature type="region of interest" description="Disordered" evidence="5">
    <location>
        <begin position="313"/>
        <end position="356"/>
    </location>
</feature>
<evidence type="ECO:0000256" key="2">
    <source>
        <dbReference type="ARBA" id="ARBA00022763"/>
    </source>
</evidence>
<evidence type="ECO:0000313" key="8">
    <source>
        <dbReference type="Proteomes" id="UP000193560"/>
    </source>
</evidence>
<evidence type="ECO:0000256" key="1">
    <source>
        <dbReference type="ARBA" id="ARBA00004123"/>
    </source>
</evidence>
<gene>
    <name evidence="7" type="ORF">BCR42DRAFT_99815</name>
</gene>
<feature type="compositionally biased region" description="Polar residues" evidence="5">
    <location>
        <begin position="196"/>
        <end position="206"/>
    </location>
</feature>
<feature type="compositionally biased region" description="Polar residues" evidence="5">
    <location>
        <begin position="76"/>
        <end position="103"/>
    </location>
</feature>
<feature type="compositionally biased region" description="Low complexity" evidence="5">
    <location>
        <begin position="247"/>
        <end position="258"/>
    </location>
</feature>
<dbReference type="GO" id="GO:0005634">
    <property type="term" value="C:nucleus"/>
    <property type="evidence" value="ECO:0007669"/>
    <property type="project" value="UniProtKB-SubCell"/>
</dbReference>
<dbReference type="PANTHER" id="PTHR15107:SF0">
    <property type="entry name" value="DNA ENDONUCLEASE ACTIVATOR CTP1 C-TERMINAL DOMAIN-CONTAINING PROTEIN"/>
    <property type="match status" value="1"/>
</dbReference>
<feature type="compositionally biased region" description="Basic and acidic residues" evidence="5">
    <location>
        <begin position="344"/>
        <end position="356"/>
    </location>
</feature>
<keyword evidence="4" id="KW-0175">Coiled coil</keyword>
<evidence type="ECO:0000256" key="5">
    <source>
        <dbReference type="SAM" id="MobiDB-lite"/>
    </source>
</evidence>
<dbReference type="STRING" id="90262.A0A1X2I838"/>
<feature type="compositionally biased region" description="Low complexity" evidence="5">
    <location>
        <begin position="316"/>
        <end position="326"/>
    </location>
</feature>
<organism evidence="7 8">
    <name type="scientific">Absidia repens</name>
    <dbReference type="NCBI Taxonomy" id="90262"/>
    <lineage>
        <taxon>Eukaryota</taxon>
        <taxon>Fungi</taxon>
        <taxon>Fungi incertae sedis</taxon>
        <taxon>Mucoromycota</taxon>
        <taxon>Mucoromycotina</taxon>
        <taxon>Mucoromycetes</taxon>
        <taxon>Mucorales</taxon>
        <taxon>Cunninghamellaceae</taxon>
        <taxon>Absidia</taxon>
    </lineage>
</organism>
<dbReference type="GO" id="GO:0003684">
    <property type="term" value="F:damaged DNA binding"/>
    <property type="evidence" value="ECO:0007669"/>
    <property type="project" value="TreeGrafter"/>
</dbReference>
<keyword evidence="2" id="KW-0227">DNA damage</keyword>
<proteinExistence type="predicted"/>
<feature type="compositionally biased region" description="Polar residues" evidence="5">
    <location>
        <begin position="327"/>
        <end position="343"/>
    </location>
</feature>
<dbReference type="AlphaFoldDB" id="A0A1X2I838"/>
<feature type="region of interest" description="Disordered" evidence="5">
    <location>
        <begin position="184"/>
        <end position="229"/>
    </location>
</feature>
<dbReference type="PANTHER" id="PTHR15107">
    <property type="entry name" value="RETINOBLASTOMA BINDING PROTEIN 8"/>
    <property type="match status" value="1"/>
</dbReference>
<feature type="domain" description="DNA endonuclease activator Ctp1 C-terminal" evidence="6">
    <location>
        <begin position="363"/>
        <end position="394"/>
    </location>
</feature>
<reference evidence="7 8" key="1">
    <citation type="submission" date="2016-07" db="EMBL/GenBank/DDBJ databases">
        <title>Pervasive Adenine N6-methylation of Active Genes in Fungi.</title>
        <authorList>
            <consortium name="DOE Joint Genome Institute"/>
            <person name="Mondo S.J."/>
            <person name="Dannebaum R.O."/>
            <person name="Kuo R.C."/>
            <person name="Labutti K."/>
            <person name="Haridas S."/>
            <person name="Kuo A."/>
            <person name="Salamov A."/>
            <person name="Ahrendt S.R."/>
            <person name="Lipzen A."/>
            <person name="Sullivan W."/>
            <person name="Andreopoulos W.B."/>
            <person name="Clum A."/>
            <person name="Lindquist E."/>
            <person name="Daum C."/>
            <person name="Ramamoorthy G.K."/>
            <person name="Gryganskyi A."/>
            <person name="Culley D."/>
            <person name="Magnuson J.K."/>
            <person name="James T.Y."/>
            <person name="O'Malley M.A."/>
            <person name="Stajich J.E."/>
            <person name="Spatafora J.W."/>
            <person name="Visel A."/>
            <person name="Grigoriev I.V."/>
        </authorList>
    </citation>
    <scope>NUCLEOTIDE SEQUENCE [LARGE SCALE GENOMIC DNA]</scope>
    <source>
        <strain evidence="7 8">NRRL 1336</strain>
    </source>
</reference>
<accession>A0A1X2I838</accession>
<dbReference type="Proteomes" id="UP000193560">
    <property type="component" value="Unassembled WGS sequence"/>
</dbReference>
<dbReference type="Pfam" id="PF08573">
    <property type="entry name" value="SAE2"/>
    <property type="match status" value="2"/>
</dbReference>
<feature type="coiled-coil region" evidence="4">
    <location>
        <begin position="1"/>
        <end position="42"/>
    </location>
</feature>
<name>A0A1X2I838_9FUNG</name>
<dbReference type="OrthoDB" id="5801062at2759"/>
<feature type="domain" description="DNA endonuclease activator Ctp1 C-terminal" evidence="6">
    <location>
        <begin position="401"/>
        <end position="431"/>
    </location>
</feature>
<feature type="compositionally biased region" description="Polar residues" evidence="5">
    <location>
        <begin position="217"/>
        <end position="229"/>
    </location>
</feature>
<evidence type="ECO:0000259" key="6">
    <source>
        <dbReference type="Pfam" id="PF08573"/>
    </source>
</evidence>
<feature type="compositionally biased region" description="Low complexity" evidence="5">
    <location>
        <begin position="275"/>
        <end position="284"/>
    </location>
</feature>
<dbReference type="EMBL" id="MCGE01000021">
    <property type="protein sequence ID" value="ORZ11429.1"/>
    <property type="molecule type" value="Genomic_DNA"/>
</dbReference>
<sequence length="435" mass="48559">MNGASSSLAEYQEDLHEAQTTIVLQQKQIASYEKLIKKQNDKIRLLRGFIHQQHGKQQLDKVEAGQPTSSISMIEESFVTSSRRTLPSSIKSNPFTTDQQQHPKNADKDNDNDDHALIHIRLGERDMHSFFFDTTDPPPAPSCSSQWEICSSLPTNNHNTHDAPPPISALLDAKDDDTNIPAAAAEAAVPPPVSVTEISSQSSHTTDGGGMEDNDGSPFTNETTPPLPQQQKVSVIISPISNTPIARQQQQRGTNQTTAWDPSKSPTNRHHRHQQQPQPQQQQPSLALTIHHDSNQDEDEHRPLTYAQYRDRMFQSSSSSSSSLLSKQRSTLTTIDANQPSRKNYNDDGHFLKRPAPDSEFPYAEVVRKKDERAKLHGVTCACCAKYFENSTSATAPGGVEERIQKYSRHRERYKQPSTPPGFWDLDFPDSPLNG</sequence>
<evidence type="ECO:0000313" key="7">
    <source>
        <dbReference type="EMBL" id="ORZ11429.1"/>
    </source>
</evidence>
<dbReference type="InterPro" id="IPR033316">
    <property type="entry name" value="RBBP8-like"/>
</dbReference>
<dbReference type="GO" id="GO:0010792">
    <property type="term" value="P:DNA double-strand break processing involved in repair via single-strand annealing"/>
    <property type="evidence" value="ECO:0007669"/>
    <property type="project" value="TreeGrafter"/>
</dbReference>
<comment type="caution">
    <text evidence="7">The sequence shown here is derived from an EMBL/GenBank/DDBJ whole genome shotgun (WGS) entry which is preliminary data.</text>
</comment>
<feature type="compositionally biased region" description="Basic and acidic residues" evidence="5">
    <location>
        <begin position="104"/>
        <end position="113"/>
    </location>
</feature>
<evidence type="ECO:0000256" key="4">
    <source>
        <dbReference type="SAM" id="Coils"/>
    </source>
</evidence>
<feature type="region of interest" description="Disordered" evidence="5">
    <location>
        <begin position="76"/>
        <end position="113"/>
    </location>
</feature>
<protein>
    <recommendedName>
        <fullName evidence="6">DNA endonuclease activator Ctp1 C-terminal domain-containing protein</fullName>
    </recommendedName>
</protein>